<reference evidence="1" key="1">
    <citation type="journal article" date="2018" name="Nat. Plants">
        <title>Whole-genome landscape of Medicago truncatula symbiotic genes.</title>
        <authorList>
            <person name="Pecrix Y."/>
            <person name="Gamas P."/>
            <person name="Carrere S."/>
        </authorList>
    </citation>
    <scope>NUCLEOTIDE SEQUENCE</scope>
    <source>
        <tissue evidence="1">Leaves</tissue>
    </source>
</reference>
<gene>
    <name evidence="1" type="ORF">MtrunA17_Chr4g0034321</name>
</gene>
<comment type="caution">
    <text evidence="1">The sequence shown here is derived from an EMBL/GenBank/DDBJ whole genome shotgun (WGS) entry which is preliminary data.</text>
</comment>
<dbReference type="AlphaFoldDB" id="A0A396I6I7"/>
<name>A0A396I6I7_MEDTR</name>
<protein>
    <submittedName>
        <fullName evidence="1">Uncharacterized protein</fullName>
    </submittedName>
</protein>
<dbReference type="Gramene" id="rna23666">
    <property type="protein sequence ID" value="RHN61226.1"/>
    <property type="gene ID" value="gene23666"/>
</dbReference>
<sequence length="45" mass="5157">MVLVRDVVYNLLVVMNHWFVVAPDASMNSSINDIRALIQLGKERE</sequence>
<proteinExistence type="predicted"/>
<accession>A0A396I6I7</accession>
<organism evidence="1">
    <name type="scientific">Medicago truncatula</name>
    <name type="common">Barrel medic</name>
    <name type="synonym">Medicago tribuloides</name>
    <dbReference type="NCBI Taxonomy" id="3880"/>
    <lineage>
        <taxon>Eukaryota</taxon>
        <taxon>Viridiplantae</taxon>
        <taxon>Streptophyta</taxon>
        <taxon>Embryophyta</taxon>
        <taxon>Tracheophyta</taxon>
        <taxon>Spermatophyta</taxon>
        <taxon>Magnoliopsida</taxon>
        <taxon>eudicotyledons</taxon>
        <taxon>Gunneridae</taxon>
        <taxon>Pentapetalae</taxon>
        <taxon>rosids</taxon>
        <taxon>fabids</taxon>
        <taxon>Fabales</taxon>
        <taxon>Fabaceae</taxon>
        <taxon>Papilionoideae</taxon>
        <taxon>50 kb inversion clade</taxon>
        <taxon>NPAAA clade</taxon>
        <taxon>Hologalegina</taxon>
        <taxon>IRL clade</taxon>
        <taxon>Trifolieae</taxon>
        <taxon>Medicago</taxon>
    </lineage>
</organism>
<dbReference type="EMBL" id="PSQE01000004">
    <property type="protein sequence ID" value="RHN61226.1"/>
    <property type="molecule type" value="Genomic_DNA"/>
</dbReference>
<evidence type="ECO:0000313" key="1">
    <source>
        <dbReference type="EMBL" id="RHN61226.1"/>
    </source>
</evidence>
<dbReference type="Proteomes" id="UP000265566">
    <property type="component" value="Chromosome 4"/>
</dbReference>